<keyword evidence="3" id="KW-0067">ATP-binding</keyword>
<dbReference type="SUPFAM" id="SSF52540">
    <property type="entry name" value="P-loop containing nucleoside triphosphate hydrolases"/>
    <property type="match status" value="1"/>
</dbReference>
<dbReference type="OrthoDB" id="5575062at2759"/>
<keyword evidence="8" id="KW-1185">Reference proteome</keyword>
<dbReference type="STRING" id="407821.A0A087TA71"/>
<keyword evidence="4" id="KW-0539">Nucleus</keyword>
<evidence type="ECO:0000256" key="2">
    <source>
        <dbReference type="ARBA" id="ARBA00022741"/>
    </source>
</evidence>
<evidence type="ECO:0000256" key="1">
    <source>
        <dbReference type="ARBA" id="ARBA00004123"/>
    </source>
</evidence>
<gene>
    <name evidence="7" type="ORF">X975_24331</name>
</gene>
<dbReference type="OMA" id="KCNEDLK"/>
<evidence type="ECO:0000313" key="8">
    <source>
        <dbReference type="Proteomes" id="UP000054359"/>
    </source>
</evidence>
<dbReference type="Proteomes" id="UP000054359">
    <property type="component" value="Unassembled WGS sequence"/>
</dbReference>
<feature type="coiled-coil region" evidence="5">
    <location>
        <begin position="27"/>
        <end position="141"/>
    </location>
</feature>
<organism evidence="7 8">
    <name type="scientific">Stegodyphus mimosarum</name>
    <name type="common">African social velvet spider</name>
    <dbReference type="NCBI Taxonomy" id="407821"/>
    <lineage>
        <taxon>Eukaryota</taxon>
        <taxon>Metazoa</taxon>
        <taxon>Ecdysozoa</taxon>
        <taxon>Arthropoda</taxon>
        <taxon>Chelicerata</taxon>
        <taxon>Arachnida</taxon>
        <taxon>Araneae</taxon>
        <taxon>Araneomorphae</taxon>
        <taxon>Entelegynae</taxon>
        <taxon>Eresoidea</taxon>
        <taxon>Eresidae</taxon>
        <taxon>Stegodyphus</taxon>
    </lineage>
</organism>
<dbReference type="PANTHER" id="PTHR18937">
    <property type="entry name" value="STRUCTURAL MAINTENANCE OF CHROMOSOMES SMC FAMILY MEMBER"/>
    <property type="match status" value="1"/>
</dbReference>
<dbReference type="GO" id="GO:0005524">
    <property type="term" value="F:ATP binding"/>
    <property type="evidence" value="ECO:0007669"/>
    <property type="project" value="UniProtKB-KW"/>
</dbReference>
<sequence>MTGGGNRVVKGRMGQTVIENSFSSEDVEKMNAALNNLYTKLSDLKQLHRNLEDQISQKSKHLSSVQHSIKKKKLHCTAHKENIEMMKTQIAELKQKIQESAVDKQKVQMLEKKIEEKKKKYEIASEEASVVEEKVSKLQAEILKTSKGKYNKAQKTVDLLTKKISDVSQAITKSSVNMKTSKRNIKKVEEKISNIEKEIVVKKEQVKAIVNERKMITSVGVEIVAKRDEAMAGILECKEKRANLKTKVEQLAEEEHQLKSTEIEYKNKLKNHEVTESEKRAIIKNISAKLQKLKLNEIEEEQAEFPELTREDAAKLSVKTLTSDIELVKLQMESMTPNLSAINEYKVKEKFFNEKQKEVDEITQEKNLQKMRSDELSKRRLSEFMTGFTAIAKKLREIYQMLTFGGGAELELIDPFEPFEKGILFSVKPRGKSWKIMKNLSGGEKTLSSLSLVFALHYYKPTPFYVMDEIDAALDKRNVRIVSYFLKERTKNTQFIIVSLRDTMNELADHLVGIYKINN</sequence>
<keyword evidence="2" id="KW-0547">Nucleotide-binding</keyword>
<evidence type="ECO:0000259" key="6">
    <source>
        <dbReference type="Pfam" id="PF02463"/>
    </source>
</evidence>
<evidence type="ECO:0000256" key="5">
    <source>
        <dbReference type="SAM" id="Coils"/>
    </source>
</evidence>
<evidence type="ECO:0000313" key="7">
    <source>
        <dbReference type="EMBL" id="KFM62010.1"/>
    </source>
</evidence>
<feature type="non-terminal residue" evidence="7">
    <location>
        <position position="519"/>
    </location>
</feature>
<dbReference type="InterPro" id="IPR027417">
    <property type="entry name" value="P-loop_NTPase"/>
</dbReference>
<dbReference type="GO" id="GO:0007076">
    <property type="term" value="P:mitotic chromosome condensation"/>
    <property type="evidence" value="ECO:0007669"/>
    <property type="project" value="TreeGrafter"/>
</dbReference>
<dbReference type="InterPro" id="IPR003395">
    <property type="entry name" value="RecF/RecN/SMC_N"/>
</dbReference>
<keyword evidence="5" id="KW-0175">Coiled coil</keyword>
<evidence type="ECO:0000256" key="3">
    <source>
        <dbReference type="ARBA" id="ARBA00022840"/>
    </source>
</evidence>
<dbReference type="Gene3D" id="3.40.50.300">
    <property type="entry name" value="P-loop containing nucleotide triphosphate hydrolases"/>
    <property type="match status" value="1"/>
</dbReference>
<name>A0A087TA71_STEMI</name>
<dbReference type="AlphaFoldDB" id="A0A087TA71"/>
<proteinExistence type="predicted"/>
<dbReference type="GO" id="GO:0000796">
    <property type="term" value="C:condensin complex"/>
    <property type="evidence" value="ECO:0007669"/>
    <property type="project" value="TreeGrafter"/>
</dbReference>
<evidence type="ECO:0000256" key="4">
    <source>
        <dbReference type="ARBA" id="ARBA00023242"/>
    </source>
</evidence>
<comment type="subcellular location">
    <subcellularLocation>
        <location evidence="1">Nucleus</location>
    </subcellularLocation>
</comment>
<dbReference type="Pfam" id="PF02463">
    <property type="entry name" value="SMC_N"/>
    <property type="match status" value="1"/>
</dbReference>
<accession>A0A087TA71</accession>
<protein>
    <submittedName>
        <fullName evidence="7">Structural maintenance of chromosomes protein 4</fullName>
    </submittedName>
</protein>
<dbReference type="PANTHER" id="PTHR18937:SF172">
    <property type="entry name" value="STRUCTURAL MAINTENANCE OF CHROMOSOMES PROTEIN"/>
    <property type="match status" value="1"/>
</dbReference>
<feature type="coiled-coil region" evidence="5">
    <location>
        <begin position="178"/>
        <end position="303"/>
    </location>
</feature>
<dbReference type="GO" id="GO:0005634">
    <property type="term" value="C:nucleus"/>
    <property type="evidence" value="ECO:0007669"/>
    <property type="project" value="UniProtKB-SubCell"/>
</dbReference>
<dbReference type="EMBL" id="KK114249">
    <property type="protein sequence ID" value="KFM62010.1"/>
    <property type="molecule type" value="Genomic_DNA"/>
</dbReference>
<reference evidence="7 8" key="1">
    <citation type="submission" date="2013-11" db="EMBL/GenBank/DDBJ databases">
        <title>Genome sequencing of Stegodyphus mimosarum.</title>
        <authorList>
            <person name="Bechsgaard J."/>
        </authorList>
    </citation>
    <scope>NUCLEOTIDE SEQUENCE [LARGE SCALE GENOMIC DNA]</scope>
</reference>
<feature type="domain" description="RecF/RecN/SMC N-terminal" evidence="6">
    <location>
        <begin position="69"/>
        <end position="517"/>
    </location>
</feature>